<dbReference type="EMBL" id="JAMTCK010000013">
    <property type="protein sequence ID" value="MCP2168228.1"/>
    <property type="molecule type" value="Genomic_DNA"/>
</dbReference>
<evidence type="ECO:0000313" key="2">
    <source>
        <dbReference type="EMBL" id="MCP2168228.1"/>
    </source>
</evidence>
<keyword evidence="3" id="KW-1185">Reference proteome</keyword>
<feature type="transmembrane region" description="Helical" evidence="1">
    <location>
        <begin position="55"/>
        <end position="73"/>
    </location>
</feature>
<keyword evidence="1" id="KW-0472">Membrane</keyword>
<name>A0AAE3GIG2_9PSEU</name>
<proteinExistence type="predicted"/>
<protein>
    <submittedName>
        <fullName evidence="2">Uncharacterized protein</fullName>
    </submittedName>
</protein>
<dbReference type="Proteomes" id="UP001206128">
    <property type="component" value="Unassembled WGS sequence"/>
</dbReference>
<dbReference type="AlphaFoldDB" id="A0AAE3GIG2"/>
<reference evidence="2" key="1">
    <citation type="submission" date="2022-06" db="EMBL/GenBank/DDBJ databases">
        <title>Genomic Encyclopedia of Archaeal and Bacterial Type Strains, Phase II (KMG-II): from individual species to whole genera.</title>
        <authorList>
            <person name="Goeker M."/>
        </authorList>
    </citation>
    <scope>NUCLEOTIDE SEQUENCE</scope>
    <source>
        <strain evidence="2">DSM 43935</strain>
    </source>
</reference>
<evidence type="ECO:0000256" key="1">
    <source>
        <dbReference type="SAM" id="Phobius"/>
    </source>
</evidence>
<sequence>MVPHLAIAATAWATTTGVPRPSENTSSNTQAISLPTSSAMSSRIISRTKATTSPMIMVTVLMAFAAVAAAAMASSCSLADARYASAAPPRQFAVPCCTASANWVRTSPTALATLPQVSA</sequence>
<evidence type="ECO:0000313" key="3">
    <source>
        <dbReference type="Proteomes" id="UP001206128"/>
    </source>
</evidence>
<gene>
    <name evidence="2" type="ORF">LX83_005106</name>
</gene>
<accession>A0AAE3GIG2</accession>
<keyword evidence="1" id="KW-1133">Transmembrane helix</keyword>
<keyword evidence="1" id="KW-0812">Transmembrane</keyword>
<organism evidence="2 3">
    <name type="scientific">Goodfellowiella coeruleoviolacea</name>
    <dbReference type="NCBI Taxonomy" id="334858"/>
    <lineage>
        <taxon>Bacteria</taxon>
        <taxon>Bacillati</taxon>
        <taxon>Actinomycetota</taxon>
        <taxon>Actinomycetes</taxon>
        <taxon>Pseudonocardiales</taxon>
        <taxon>Pseudonocardiaceae</taxon>
        <taxon>Goodfellowiella</taxon>
    </lineage>
</organism>
<comment type="caution">
    <text evidence="2">The sequence shown here is derived from an EMBL/GenBank/DDBJ whole genome shotgun (WGS) entry which is preliminary data.</text>
</comment>